<dbReference type="STRING" id="56484.A0A1Y2FAP0"/>
<dbReference type="InterPro" id="IPR011701">
    <property type="entry name" value="MFS"/>
</dbReference>
<dbReference type="Proteomes" id="UP000193685">
    <property type="component" value="Unassembled WGS sequence"/>
</dbReference>
<feature type="transmembrane region" description="Helical" evidence="7">
    <location>
        <begin position="190"/>
        <end position="210"/>
    </location>
</feature>
<dbReference type="SUPFAM" id="SSF103473">
    <property type="entry name" value="MFS general substrate transporter"/>
    <property type="match status" value="2"/>
</dbReference>
<evidence type="ECO:0000256" key="1">
    <source>
        <dbReference type="ARBA" id="ARBA00004127"/>
    </source>
</evidence>
<sequence>MVASTAVSEHTPLNSSYRSRPPLPDTLREVPRSSWILLSGLYIGVFLSALDSTMVATLATEISSGFGRQNESSWLGTSYLLTVAASQGLYGRFSDIVGRKAAALFSISCFALGTLGCAISSSMNMIIIARAVAGIGGAGLTTISSIIASDLVSLRQRGTLQGIANINFGLGASLGGPIGGFLSAKYGFRFAFLIQLPLCLMSFVIVILYCHIELPAGETTPMEKLKQIDFLGALTLVTATTLLVGAASVGGNILPWSSPYVLAALVSAIIVLGMFIYIEMYVAKSPVLPPSIVFRRTPGFAALTNFFGAAASFAFLYTAPIYFQVVLQASAQTTGLHFLPNALGIPFGSLLAGALLARNGRYYWLTLMFLICAPLSALSLASWGRHPPEWRTWFDIFFNGFGMAGATTTTLLAMLSNVGSQELAVATGLSYLARSNGQVLGVAVSAAILQGLLQTQLERRIPNHKLVEKIRRDASVVKHLKPKFREQAIESYKVAGQWTFVSIAAMGLLGVLSATMIHERPVEKGMVIDDEPIEDREG</sequence>
<protein>
    <submittedName>
        <fullName evidence="9">Major facilitator superfamily-domain-containing protein</fullName>
    </submittedName>
</protein>
<keyword evidence="4 7" id="KW-1133">Transmembrane helix</keyword>
<evidence type="ECO:0000313" key="10">
    <source>
        <dbReference type="Proteomes" id="UP000193685"/>
    </source>
</evidence>
<evidence type="ECO:0000256" key="3">
    <source>
        <dbReference type="ARBA" id="ARBA00022692"/>
    </source>
</evidence>
<keyword evidence="3 7" id="KW-0812">Transmembrane</keyword>
<dbReference type="GO" id="GO:0015174">
    <property type="term" value="F:basic amino acid transmembrane transporter activity"/>
    <property type="evidence" value="ECO:0007669"/>
    <property type="project" value="TreeGrafter"/>
</dbReference>
<dbReference type="GO" id="GO:0005886">
    <property type="term" value="C:plasma membrane"/>
    <property type="evidence" value="ECO:0007669"/>
    <property type="project" value="TreeGrafter"/>
</dbReference>
<dbReference type="GeneID" id="63788988"/>
<feature type="transmembrane region" description="Helical" evidence="7">
    <location>
        <begin position="260"/>
        <end position="278"/>
    </location>
</feature>
<accession>A0A1Y2FAP0</accession>
<gene>
    <name evidence="9" type="ORF">BCR37DRAFT_60758</name>
</gene>
<keyword evidence="2" id="KW-0813">Transport</keyword>
<evidence type="ECO:0000256" key="2">
    <source>
        <dbReference type="ARBA" id="ARBA00022448"/>
    </source>
</evidence>
<feature type="transmembrane region" description="Helical" evidence="7">
    <location>
        <begin position="230"/>
        <end position="254"/>
    </location>
</feature>
<comment type="subcellular location">
    <subcellularLocation>
        <location evidence="1">Endomembrane system</location>
        <topology evidence="1">Multi-pass membrane protein</topology>
    </subcellularLocation>
</comment>
<feature type="transmembrane region" description="Helical" evidence="7">
    <location>
        <begin position="72"/>
        <end position="90"/>
    </location>
</feature>
<dbReference type="InterPro" id="IPR020846">
    <property type="entry name" value="MFS_dom"/>
</dbReference>
<feature type="transmembrane region" description="Helical" evidence="7">
    <location>
        <begin position="363"/>
        <end position="384"/>
    </location>
</feature>
<reference evidence="9 10" key="1">
    <citation type="submission" date="2016-07" db="EMBL/GenBank/DDBJ databases">
        <title>Pervasive Adenine N6-methylation of Active Genes in Fungi.</title>
        <authorList>
            <consortium name="DOE Joint Genome Institute"/>
            <person name="Mondo S.J."/>
            <person name="Dannebaum R.O."/>
            <person name="Kuo R.C."/>
            <person name="Labutti K."/>
            <person name="Haridas S."/>
            <person name="Kuo A."/>
            <person name="Salamov A."/>
            <person name="Ahrendt S.R."/>
            <person name="Lipzen A."/>
            <person name="Sullivan W."/>
            <person name="Andreopoulos W.B."/>
            <person name="Clum A."/>
            <person name="Lindquist E."/>
            <person name="Daum C."/>
            <person name="Ramamoorthy G.K."/>
            <person name="Gryganskyi A."/>
            <person name="Culley D."/>
            <person name="Magnuson J.K."/>
            <person name="James T.Y."/>
            <person name="O'Malley M.A."/>
            <person name="Stajich J.E."/>
            <person name="Spatafora J.W."/>
            <person name="Visel A."/>
            <person name="Grigoriev I.V."/>
        </authorList>
    </citation>
    <scope>NUCLEOTIDE SEQUENCE [LARGE SCALE GENOMIC DNA]</scope>
    <source>
        <strain evidence="9 10">12-1054</strain>
    </source>
</reference>
<name>A0A1Y2FAP0_PROLT</name>
<evidence type="ECO:0000256" key="7">
    <source>
        <dbReference type="SAM" id="Phobius"/>
    </source>
</evidence>
<comment type="caution">
    <text evidence="9">The sequence shown here is derived from an EMBL/GenBank/DDBJ whole genome shotgun (WGS) entry which is preliminary data.</text>
</comment>
<organism evidence="9 10">
    <name type="scientific">Protomyces lactucae-debilis</name>
    <dbReference type="NCBI Taxonomy" id="2754530"/>
    <lineage>
        <taxon>Eukaryota</taxon>
        <taxon>Fungi</taxon>
        <taxon>Dikarya</taxon>
        <taxon>Ascomycota</taxon>
        <taxon>Taphrinomycotina</taxon>
        <taxon>Taphrinomycetes</taxon>
        <taxon>Taphrinales</taxon>
        <taxon>Protomycetaceae</taxon>
        <taxon>Protomyces</taxon>
    </lineage>
</organism>
<evidence type="ECO:0000256" key="6">
    <source>
        <dbReference type="SAM" id="MobiDB-lite"/>
    </source>
</evidence>
<feature type="compositionally biased region" description="Polar residues" evidence="6">
    <location>
        <begin position="1"/>
        <end position="18"/>
    </location>
</feature>
<keyword evidence="10" id="KW-1185">Reference proteome</keyword>
<dbReference type="EMBL" id="MCFI01000012">
    <property type="protein sequence ID" value="ORY80978.1"/>
    <property type="molecule type" value="Genomic_DNA"/>
</dbReference>
<evidence type="ECO:0000256" key="4">
    <source>
        <dbReference type="ARBA" id="ARBA00022989"/>
    </source>
</evidence>
<dbReference type="PROSITE" id="PS50850">
    <property type="entry name" value="MFS"/>
    <property type="match status" value="1"/>
</dbReference>
<dbReference type="Gene3D" id="1.20.1250.20">
    <property type="entry name" value="MFS general substrate transporter like domains"/>
    <property type="match status" value="1"/>
</dbReference>
<feature type="transmembrane region" description="Helical" evidence="7">
    <location>
        <begin position="335"/>
        <end position="356"/>
    </location>
</feature>
<feature type="domain" description="Major facilitator superfamily (MFS) profile" evidence="8">
    <location>
        <begin position="37"/>
        <end position="522"/>
    </location>
</feature>
<feature type="transmembrane region" description="Helical" evidence="7">
    <location>
        <begin position="102"/>
        <end position="121"/>
    </location>
</feature>
<dbReference type="RefSeq" id="XP_040724623.1">
    <property type="nucleotide sequence ID" value="XM_040872389.1"/>
</dbReference>
<dbReference type="InterPro" id="IPR036259">
    <property type="entry name" value="MFS_trans_sf"/>
</dbReference>
<dbReference type="Pfam" id="PF07690">
    <property type="entry name" value="MFS_1"/>
    <property type="match status" value="1"/>
</dbReference>
<feature type="region of interest" description="Disordered" evidence="6">
    <location>
        <begin position="1"/>
        <end position="21"/>
    </location>
</feature>
<dbReference type="OrthoDB" id="3437016at2759"/>
<feature type="transmembrane region" description="Helical" evidence="7">
    <location>
        <begin position="396"/>
        <end position="418"/>
    </location>
</feature>
<dbReference type="AlphaFoldDB" id="A0A1Y2FAP0"/>
<feature type="transmembrane region" description="Helical" evidence="7">
    <location>
        <begin position="299"/>
        <end position="323"/>
    </location>
</feature>
<evidence type="ECO:0000313" key="9">
    <source>
        <dbReference type="EMBL" id="ORY80978.1"/>
    </source>
</evidence>
<feature type="transmembrane region" description="Helical" evidence="7">
    <location>
        <begin position="35"/>
        <end position="60"/>
    </location>
</feature>
<feature type="transmembrane region" description="Helical" evidence="7">
    <location>
        <begin position="127"/>
        <end position="152"/>
    </location>
</feature>
<evidence type="ECO:0000259" key="8">
    <source>
        <dbReference type="PROSITE" id="PS50850"/>
    </source>
</evidence>
<dbReference type="Gene3D" id="1.20.1720.10">
    <property type="entry name" value="Multidrug resistance protein D"/>
    <property type="match status" value="1"/>
</dbReference>
<dbReference type="PANTHER" id="PTHR23501:SF191">
    <property type="entry name" value="VACUOLAR BASIC AMINO ACID TRANSPORTER 4"/>
    <property type="match status" value="1"/>
</dbReference>
<feature type="transmembrane region" description="Helical" evidence="7">
    <location>
        <begin position="164"/>
        <end position="184"/>
    </location>
</feature>
<dbReference type="GO" id="GO:0012505">
    <property type="term" value="C:endomembrane system"/>
    <property type="evidence" value="ECO:0007669"/>
    <property type="project" value="UniProtKB-SubCell"/>
</dbReference>
<dbReference type="OMA" id="AFSMLYN"/>
<proteinExistence type="predicted"/>
<feature type="transmembrane region" description="Helical" evidence="7">
    <location>
        <begin position="498"/>
        <end position="517"/>
    </location>
</feature>
<keyword evidence="5 7" id="KW-0472">Membrane</keyword>
<evidence type="ECO:0000256" key="5">
    <source>
        <dbReference type="ARBA" id="ARBA00023136"/>
    </source>
</evidence>
<dbReference type="PANTHER" id="PTHR23501">
    <property type="entry name" value="MAJOR FACILITATOR SUPERFAMILY"/>
    <property type="match status" value="1"/>
</dbReference>
<dbReference type="GO" id="GO:0000329">
    <property type="term" value="C:fungal-type vacuole membrane"/>
    <property type="evidence" value="ECO:0007669"/>
    <property type="project" value="TreeGrafter"/>
</dbReference>